<dbReference type="AlphaFoldDB" id="A0A2C6BQN0"/>
<accession>A0A2C6BQN0</accession>
<organism evidence="1 2">
    <name type="scientific">Fusobacterium nucleatum subsp. polymorphum</name>
    <name type="common">Fusobacterium polymorphum</name>
    <dbReference type="NCBI Taxonomy" id="76857"/>
    <lineage>
        <taxon>Bacteria</taxon>
        <taxon>Fusobacteriati</taxon>
        <taxon>Fusobacteriota</taxon>
        <taxon>Fusobacteriia</taxon>
        <taxon>Fusobacteriales</taxon>
        <taxon>Fusobacteriaceae</taxon>
        <taxon>Fusobacterium</taxon>
    </lineage>
</organism>
<sequence>MDFIVTKNSLVDLNVFFYKKGMTNIHRPMLSMLKIDSSRQTEPFFHIGFKHNMGYSSSNQIISGIMVFEVLEGYPLQSILFINNDNPNKPYKQTLEELDSLDFYCVQKRNEDPYGDFVLKNVKFVNTQYNQSTTDFSRRLVATFVAESKENFRIPFFFNYFKSDIYSAHIIRDKKEIDEIKKDLNNTWDRLPKDIKEDCIYALGLELKNDDLETIKDAIQKTWEKIYINKIIGNTTLKKDSPLYRIREFIRVYYNYANQLNYYLAKARGDLDFLNFISLENRTDITNSYKENLLFKDNDVDEKMKYKKENNKKEIKQSVVVNKIKK</sequence>
<dbReference type="EMBL" id="NIRN01000001">
    <property type="protein sequence ID" value="PHI06541.1"/>
    <property type="molecule type" value="Genomic_DNA"/>
</dbReference>
<gene>
    <name evidence="1" type="ORF">CBG54_05620</name>
</gene>
<dbReference type="Proteomes" id="UP000224182">
    <property type="component" value="Unassembled WGS sequence"/>
</dbReference>
<evidence type="ECO:0000313" key="1">
    <source>
        <dbReference type="EMBL" id="PHI06541.1"/>
    </source>
</evidence>
<dbReference type="RefSeq" id="WP_098974221.1">
    <property type="nucleotide sequence ID" value="NZ_CP077115.1"/>
</dbReference>
<protein>
    <submittedName>
        <fullName evidence="1">Uncharacterized protein</fullName>
    </submittedName>
</protein>
<name>A0A2C6BQN0_FUSNP</name>
<evidence type="ECO:0000313" key="2">
    <source>
        <dbReference type="Proteomes" id="UP000224182"/>
    </source>
</evidence>
<comment type="caution">
    <text evidence="1">The sequence shown here is derived from an EMBL/GenBank/DDBJ whole genome shotgun (WGS) entry which is preliminary data.</text>
</comment>
<proteinExistence type="predicted"/>
<reference evidence="1 2" key="1">
    <citation type="submission" date="2017-06" db="EMBL/GenBank/DDBJ databases">
        <title>Draft genome sequence of Fusobacterium nucleatum subsp. polymorphum KCOM 1271 (=ChDC F305).</title>
        <authorList>
            <person name="Kook J.-K."/>
            <person name="Park S.-N."/>
            <person name="Lim Y.K."/>
            <person name="Roh H."/>
        </authorList>
    </citation>
    <scope>NUCLEOTIDE SEQUENCE [LARGE SCALE GENOMIC DNA]</scope>
    <source>
        <strain evidence="2">KCOM 1271 (ChDC F305)</strain>
    </source>
</reference>